<protein>
    <submittedName>
        <fullName evidence="6">LRR receptor-like serine threonine-protein kinase</fullName>
    </submittedName>
</protein>
<dbReference type="SUPFAM" id="SSF52058">
    <property type="entry name" value="L domain-like"/>
    <property type="match status" value="1"/>
</dbReference>
<keyword evidence="1" id="KW-0433">Leucine-rich repeat</keyword>
<feature type="compositionally biased region" description="Polar residues" evidence="4">
    <location>
        <begin position="1"/>
        <end position="15"/>
    </location>
</feature>
<keyword evidence="6" id="KW-0418">Kinase</keyword>
<dbReference type="SUPFAM" id="SSF52047">
    <property type="entry name" value="RNI-like"/>
    <property type="match status" value="1"/>
</dbReference>
<dbReference type="PANTHER" id="PTHR48057">
    <property type="entry name" value="LEUCINE-RICH REPEAT SERINE/THREONINE-PROTEIN KINASE 1"/>
    <property type="match status" value="1"/>
</dbReference>
<keyword evidence="6" id="KW-0808">Transferase</keyword>
<feature type="compositionally biased region" description="Basic and acidic residues" evidence="4">
    <location>
        <begin position="132"/>
        <end position="143"/>
    </location>
</feature>
<feature type="compositionally biased region" description="Polar residues" evidence="4">
    <location>
        <begin position="71"/>
        <end position="98"/>
    </location>
</feature>
<dbReference type="GO" id="GO:0016301">
    <property type="term" value="F:kinase activity"/>
    <property type="evidence" value="ECO:0007669"/>
    <property type="project" value="UniProtKB-KW"/>
</dbReference>
<sequence length="1147" mass="124638">MNNEAPSKSPQSNGGSPEDCRPQQDQSPPTTKDPPDGGNGKLKSNDSDTLMHTIKEQERIGRMNPAIALAFNNTSSGALDTSPKGSKSSNKQVRTTASPARKQKAEIKNGPKSNSTTDDRQHQQTSRTGNDWMKEIKEQERITRQNPAIGLALNNNTSHGSLPPPAAAAASRKHTTRTSTPATATQIDNAGIESTGQKKNGAPKETPPTLPQPGTYPEKMETTMNSAHIALSAMKAARFENFQSSGQLSFLPKKSFTANNGSSVTSPTFPQPTRTHPEKKEKGESYLSHSPDDPMKAIVKRSRQPDPVPDPVMTLDASAPTSETTATIGTANGEVFREEEDDSITYSRQAKKRIAGPVQPGAFGAAPGMQPTRVASLRYCSPAQPEPDDSQHNPYQIADTPHDPTTLPVLTEAGTRTAMGLVEARAVTESTSTIFGRADSYRGPTADEAQQNREQKKYYYVGTILCMALVPIIIVLILLWSGVFDKATKDSVVISTEAPSNAPSGSPTIAPTPFFLPLPEYTVDTLQNGPLDSPQERAYRWIQDDPNFEDYSDAQKQQRFALTTIYYATNGEAWDINENWLSYADHECLWQTKGVGLLGDGMTRHCDPGGNFLYLYLTKNGLSGSLPPEFLTGTIPTEIGRVTDLESLYLHANQLTGEVPSEIGQLTLLERLWVQNNPVAGTIMTEVGLLTNLISLQWRETMTRGTLPTELGLLSNQTRFLSLRTQFLTGTIPTEIGRMTALESLYLNANQLTGEVPSEIGQLTLLERFWVRNNPVAGTIMAEVGLLTNMIGFEWADTMTRVQINPVTGTIMTEVGLLTNMIDFEWADTMTEFLTGTIPAEIGTMTNLESLYLDDLFLSGTIPSEFGSFVKIEELFVHTNQLTGEVPSEIGQLTHLEQFSVHTNPVTGTIMTELGRLTNMIELDWADTMTRGTIPTELGLLTRMTSAFLEQNLFDGQIPSELGLLSNLSHTLSLYTQFLTGTIPTEIGRLTDLEFLYLDDLLLTGTILSEIGSFVNNDNNLWGAIPSELGGLTLLEDLFLSSTSLSGSIPSELGGLSSLIWLSLHDTNLSGTVPLELGNVALSGVLEMLSLNGTLLTDWIPSDLCLIPDLNFDCSDDLCGCNCVCQFGAQASVLGRPGSAEGDAKEP</sequence>
<keyword evidence="3 5" id="KW-0472">Membrane</keyword>
<feature type="compositionally biased region" description="Polar residues" evidence="4">
    <location>
        <begin position="258"/>
        <end position="274"/>
    </location>
</feature>
<dbReference type="InterPro" id="IPR001611">
    <property type="entry name" value="Leu-rich_rpt"/>
</dbReference>
<evidence type="ECO:0000313" key="6">
    <source>
        <dbReference type="EMBL" id="CAB9518684.1"/>
    </source>
</evidence>
<dbReference type="InterPro" id="IPR052595">
    <property type="entry name" value="LRRC69/RLP"/>
</dbReference>
<evidence type="ECO:0000256" key="5">
    <source>
        <dbReference type="SAM" id="Phobius"/>
    </source>
</evidence>
<keyword evidence="2" id="KW-0677">Repeat</keyword>
<dbReference type="Gene3D" id="3.80.10.10">
    <property type="entry name" value="Ribonuclease Inhibitor"/>
    <property type="match status" value="3"/>
</dbReference>
<gene>
    <name evidence="6" type="ORF">SEMRO_954_G224290.1</name>
</gene>
<evidence type="ECO:0000256" key="4">
    <source>
        <dbReference type="SAM" id="MobiDB-lite"/>
    </source>
</evidence>
<evidence type="ECO:0000256" key="2">
    <source>
        <dbReference type="ARBA" id="ARBA00022737"/>
    </source>
</evidence>
<feature type="compositionally biased region" description="Polar residues" evidence="4">
    <location>
        <begin position="186"/>
        <end position="198"/>
    </location>
</feature>
<dbReference type="Pfam" id="PF00560">
    <property type="entry name" value="LRR_1"/>
    <property type="match status" value="2"/>
</dbReference>
<accession>A0A9N8EGF0</accession>
<dbReference type="EMBL" id="CAICTM010000952">
    <property type="protein sequence ID" value="CAB9518684.1"/>
    <property type="molecule type" value="Genomic_DNA"/>
</dbReference>
<dbReference type="InterPro" id="IPR032675">
    <property type="entry name" value="LRR_dom_sf"/>
</dbReference>
<keyword evidence="6" id="KW-0675">Receptor</keyword>
<feature type="region of interest" description="Disordered" evidence="4">
    <location>
        <begin position="380"/>
        <end position="407"/>
    </location>
</feature>
<evidence type="ECO:0000256" key="3">
    <source>
        <dbReference type="ARBA" id="ARBA00023136"/>
    </source>
</evidence>
<evidence type="ECO:0000256" key="1">
    <source>
        <dbReference type="ARBA" id="ARBA00022614"/>
    </source>
</evidence>
<keyword evidence="5" id="KW-0812">Transmembrane</keyword>
<evidence type="ECO:0000313" key="7">
    <source>
        <dbReference type="Proteomes" id="UP001153069"/>
    </source>
</evidence>
<reference evidence="6" key="1">
    <citation type="submission" date="2020-06" db="EMBL/GenBank/DDBJ databases">
        <authorList>
            <consortium name="Plant Systems Biology data submission"/>
        </authorList>
    </citation>
    <scope>NUCLEOTIDE SEQUENCE</scope>
    <source>
        <strain evidence="6">D6</strain>
    </source>
</reference>
<dbReference type="AlphaFoldDB" id="A0A9N8EGF0"/>
<keyword evidence="5" id="KW-1133">Transmembrane helix</keyword>
<proteinExistence type="predicted"/>
<organism evidence="6 7">
    <name type="scientific">Seminavis robusta</name>
    <dbReference type="NCBI Taxonomy" id="568900"/>
    <lineage>
        <taxon>Eukaryota</taxon>
        <taxon>Sar</taxon>
        <taxon>Stramenopiles</taxon>
        <taxon>Ochrophyta</taxon>
        <taxon>Bacillariophyta</taxon>
        <taxon>Bacillariophyceae</taxon>
        <taxon>Bacillariophycidae</taxon>
        <taxon>Naviculales</taxon>
        <taxon>Naviculaceae</taxon>
        <taxon>Seminavis</taxon>
    </lineage>
</organism>
<dbReference type="FunFam" id="3.80.10.10:FF:000095">
    <property type="entry name" value="LRR receptor-like serine/threonine-protein kinase GSO1"/>
    <property type="match status" value="1"/>
</dbReference>
<dbReference type="Proteomes" id="UP001153069">
    <property type="component" value="Unassembled WGS sequence"/>
</dbReference>
<name>A0A9N8EGF0_9STRA</name>
<feature type="region of interest" description="Disordered" evidence="4">
    <location>
        <begin position="1"/>
        <end position="219"/>
    </location>
</feature>
<comment type="caution">
    <text evidence="6">The sequence shown here is derived from an EMBL/GenBank/DDBJ whole genome shotgun (WGS) entry which is preliminary data.</text>
</comment>
<feature type="compositionally biased region" description="Basic and acidic residues" evidence="4">
    <location>
        <begin position="275"/>
        <end position="294"/>
    </location>
</feature>
<keyword evidence="7" id="KW-1185">Reference proteome</keyword>
<dbReference type="PANTHER" id="PTHR48057:SF7">
    <property type="entry name" value="LEUCINE-RICH REPEAT SERINE_THREONINE-PROTEIN KINASE 1"/>
    <property type="match status" value="1"/>
</dbReference>
<feature type="transmembrane region" description="Helical" evidence="5">
    <location>
        <begin position="458"/>
        <end position="480"/>
    </location>
</feature>
<feature type="region of interest" description="Disordered" evidence="4">
    <location>
        <begin position="258"/>
        <end position="294"/>
    </location>
</feature>